<gene>
    <name evidence="8" type="ORF">GCM10009810_32290</name>
</gene>
<keyword evidence="9" id="KW-1185">Reference proteome</keyword>
<dbReference type="Pfam" id="PF08240">
    <property type="entry name" value="ADH_N"/>
    <property type="match status" value="1"/>
</dbReference>
<comment type="similarity">
    <text evidence="2 6">Belongs to the zinc-containing alcohol dehydrogenase family.</text>
</comment>
<evidence type="ECO:0000259" key="7">
    <source>
        <dbReference type="SMART" id="SM00829"/>
    </source>
</evidence>
<evidence type="ECO:0000256" key="3">
    <source>
        <dbReference type="ARBA" id="ARBA00022723"/>
    </source>
</evidence>
<dbReference type="PROSITE" id="PS00059">
    <property type="entry name" value="ADH_ZINC"/>
    <property type="match status" value="1"/>
</dbReference>
<dbReference type="SMART" id="SM00829">
    <property type="entry name" value="PKS_ER"/>
    <property type="match status" value="1"/>
</dbReference>
<dbReference type="InterPro" id="IPR013154">
    <property type="entry name" value="ADH-like_N"/>
</dbReference>
<evidence type="ECO:0000313" key="9">
    <source>
        <dbReference type="Proteomes" id="UP001501475"/>
    </source>
</evidence>
<dbReference type="SUPFAM" id="SSF51735">
    <property type="entry name" value="NAD(P)-binding Rossmann-fold domains"/>
    <property type="match status" value="1"/>
</dbReference>
<evidence type="ECO:0000256" key="5">
    <source>
        <dbReference type="ARBA" id="ARBA00023002"/>
    </source>
</evidence>
<keyword evidence="5" id="KW-0560">Oxidoreductase</keyword>
<sequence length="340" mass="35586">MTDIRRIIVTAPGALELRTEAPAEVGAGQVRARSVTIGVCGSDTHALHGRHPLIPMPYFPGHEVTGVVTEVGEGVSNVAVGTRVTVEPTLPCWACKQCRQGQENLCENLQFFGCGFEQGGMADEFVVRADRLHIIPDDLDYATASLIEPLSTPVHAGRIAGPLADKAVVIMGSGTIGLLMLAVARYDGARRVVMTDPLPAKREIALRLGADAAVDATAPDVVDQVRAALGESADVVFDCVAIQPTISAAITLATKGGTVAIVGVPAADVTIPTIVVQDNQVRIQGCATYVPEDYAKSIEMLQAGAVKAADFVTAEYPLTQAREAFDASAAGGEIKVLIRP</sequence>
<evidence type="ECO:0000256" key="6">
    <source>
        <dbReference type="RuleBase" id="RU361277"/>
    </source>
</evidence>
<dbReference type="InterPro" id="IPR036291">
    <property type="entry name" value="NAD(P)-bd_dom_sf"/>
</dbReference>
<dbReference type="Proteomes" id="UP001501475">
    <property type="component" value="Unassembled WGS sequence"/>
</dbReference>
<evidence type="ECO:0000313" key="8">
    <source>
        <dbReference type="EMBL" id="GAA1772484.1"/>
    </source>
</evidence>
<protein>
    <submittedName>
        <fullName evidence="8">Alcohol dehydrogenase catalytic domain-containing protein</fullName>
    </submittedName>
</protein>
<dbReference type="InterPro" id="IPR013149">
    <property type="entry name" value="ADH-like_C"/>
</dbReference>
<comment type="caution">
    <text evidence="8">The sequence shown here is derived from an EMBL/GenBank/DDBJ whole genome shotgun (WGS) entry which is preliminary data.</text>
</comment>
<keyword evidence="4 6" id="KW-0862">Zinc</keyword>
<feature type="domain" description="Enoyl reductase (ER)" evidence="7">
    <location>
        <begin position="10"/>
        <end position="338"/>
    </location>
</feature>
<dbReference type="PANTHER" id="PTHR43161">
    <property type="entry name" value="SORBITOL DEHYDROGENASE"/>
    <property type="match status" value="1"/>
</dbReference>
<dbReference type="Gene3D" id="3.40.50.720">
    <property type="entry name" value="NAD(P)-binding Rossmann-like Domain"/>
    <property type="match status" value="1"/>
</dbReference>
<dbReference type="SUPFAM" id="SSF50129">
    <property type="entry name" value="GroES-like"/>
    <property type="match status" value="1"/>
</dbReference>
<dbReference type="Pfam" id="PF00107">
    <property type="entry name" value="ADH_zinc_N"/>
    <property type="match status" value="1"/>
</dbReference>
<dbReference type="Gene3D" id="3.90.180.10">
    <property type="entry name" value="Medium-chain alcohol dehydrogenases, catalytic domain"/>
    <property type="match status" value="1"/>
</dbReference>
<dbReference type="InterPro" id="IPR002328">
    <property type="entry name" value="ADH_Zn_CS"/>
</dbReference>
<comment type="cofactor">
    <cofactor evidence="1 6">
        <name>Zn(2+)</name>
        <dbReference type="ChEBI" id="CHEBI:29105"/>
    </cofactor>
</comment>
<dbReference type="EMBL" id="BAAAPN010000094">
    <property type="protein sequence ID" value="GAA1772484.1"/>
    <property type="molecule type" value="Genomic_DNA"/>
</dbReference>
<evidence type="ECO:0000256" key="2">
    <source>
        <dbReference type="ARBA" id="ARBA00008072"/>
    </source>
</evidence>
<dbReference type="InterPro" id="IPR020843">
    <property type="entry name" value="ER"/>
</dbReference>
<evidence type="ECO:0000256" key="4">
    <source>
        <dbReference type="ARBA" id="ARBA00022833"/>
    </source>
</evidence>
<name>A0ABN2L275_9MICO</name>
<dbReference type="InterPro" id="IPR011032">
    <property type="entry name" value="GroES-like_sf"/>
</dbReference>
<proteinExistence type="inferred from homology"/>
<evidence type="ECO:0000256" key="1">
    <source>
        <dbReference type="ARBA" id="ARBA00001947"/>
    </source>
</evidence>
<dbReference type="RefSeq" id="WP_344068068.1">
    <property type="nucleotide sequence ID" value="NZ_BAAAPN010000094.1"/>
</dbReference>
<accession>A0ABN2L275</accession>
<reference evidence="8 9" key="1">
    <citation type="journal article" date="2019" name="Int. J. Syst. Evol. Microbiol.">
        <title>The Global Catalogue of Microorganisms (GCM) 10K type strain sequencing project: providing services to taxonomists for standard genome sequencing and annotation.</title>
        <authorList>
            <consortium name="The Broad Institute Genomics Platform"/>
            <consortium name="The Broad Institute Genome Sequencing Center for Infectious Disease"/>
            <person name="Wu L."/>
            <person name="Ma J."/>
        </authorList>
    </citation>
    <scope>NUCLEOTIDE SEQUENCE [LARGE SCALE GENOMIC DNA]</scope>
    <source>
        <strain evidence="8 9">JCM 15591</strain>
    </source>
</reference>
<dbReference type="PANTHER" id="PTHR43161:SF9">
    <property type="entry name" value="SORBITOL DEHYDROGENASE"/>
    <property type="match status" value="1"/>
</dbReference>
<organism evidence="8 9">
    <name type="scientific">Nostocoides vanveenii</name>
    <dbReference type="NCBI Taxonomy" id="330835"/>
    <lineage>
        <taxon>Bacteria</taxon>
        <taxon>Bacillati</taxon>
        <taxon>Actinomycetota</taxon>
        <taxon>Actinomycetes</taxon>
        <taxon>Micrococcales</taxon>
        <taxon>Intrasporangiaceae</taxon>
        <taxon>Nostocoides</taxon>
    </lineage>
</organism>
<keyword evidence="3 6" id="KW-0479">Metal-binding</keyword>